<dbReference type="Pfam" id="PF00561">
    <property type="entry name" value="Abhydrolase_1"/>
    <property type="match status" value="1"/>
</dbReference>
<dbReference type="PANTHER" id="PTHR43248:SF25">
    <property type="entry name" value="AB HYDROLASE-1 DOMAIN-CONTAINING PROTEIN-RELATED"/>
    <property type="match status" value="1"/>
</dbReference>
<evidence type="ECO:0000313" key="7">
    <source>
        <dbReference type="Proteomes" id="UP000305067"/>
    </source>
</evidence>
<dbReference type="STRING" id="1884261.A0A5C3QSJ3"/>
<dbReference type="SUPFAM" id="SSF53474">
    <property type="entry name" value="alpha/beta-Hydrolases"/>
    <property type="match status" value="1"/>
</dbReference>
<dbReference type="Proteomes" id="UP000305067">
    <property type="component" value="Unassembled WGS sequence"/>
</dbReference>
<evidence type="ECO:0000256" key="3">
    <source>
        <dbReference type="SAM" id="SignalP"/>
    </source>
</evidence>
<dbReference type="InterPro" id="IPR013595">
    <property type="entry name" value="Pept_S33_TAP-like_C"/>
</dbReference>
<keyword evidence="2" id="KW-0378">Hydrolase</keyword>
<evidence type="ECO:0000259" key="5">
    <source>
        <dbReference type="Pfam" id="PF08386"/>
    </source>
</evidence>
<gene>
    <name evidence="6" type="ORF">BDV98DRAFT_567925</name>
</gene>
<feature type="domain" description="AB hydrolase-1" evidence="4">
    <location>
        <begin position="107"/>
        <end position="264"/>
    </location>
</feature>
<dbReference type="InterPro" id="IPR051601">
    <property type="entry name" value="Serine_prot/Carboxylest_S33"/>
</dbReference>
<evidence type="ECO:0000259" key="4">
    <source>
        <dbReference type="Pfam" id="PF00561"/>
    </source>
</evidence>
<comment type="similarity">
    <text evidence="1">Belongs to the peptidase S33 family.</text>
</comment>
<evidence type="ECO:0000256" key="1">
    <source>
        <dbReference type="ARBA" id="ARBA00010088"/>
    </source>
</evidence>
<dbReference type="Pfam" id="PF08386">
    <property type="entry name" value="Abhydrolase_4"/>
    <property type="match status" value="1"/>
</dbReference>
<sequence>MRQSSTFGTLLALASVAIASPGLRPAITRRQSPTNDMGTVDPPIAFDWASISACVDLNWVDCYTPPFKCARLSVPLNYSDPTTDGLASVALITHPSPLANTSDYRGPILVNPGGPGGSGVEFVLGASEYLRGLFGDEFDYIGFDPRGVGETTPKLNYTTDPLERLAYGKRFLELVDLSEETWPTLPQRIEELAENGKESKELRGDVLRYASTDNVARDMMRIIEAHEYGGDKLQYYGISYGSVLGSVFATLFPDNVERVLIDGVVDQVGYFADDWSGAFVDTEQVFQWFLSSCLSAGPDLCAFHANTTEALLSRYSAIEDLILSGTLVYPDAPDRVVQLPHVQLLAFNLMYTPPTGFPAIAEALVALENGIVPFTAEVLDNIGWALSQTGGLACSDTKLAQRTEEEMKEYAVNVRNVTEHLTALPSFSGAWCSGWEIESDNFKGPMGANTSVPLLMVGNTADTITPLIAAQENSARFPGSRVLTYDAPGHATLAFPGNECIAIHFRAYMVNGTLPEEGTVCEETRPFFTAAANVTGGEVVQAVVKRSVL</sequence>
<dbReference type="Gene3D" id="3.40.50.1820">
    <property type="entry name" value="alpha/beta hydrolase"/>
    <property type="match status" value="1"/>
</dbReference>
<keyword evidence="3" id="KW-0732">Signal</keyword>
<evidence type="ECO:0000313" key="6">
    <source>
        <dbReference type="EMBL" id="TFL01334.1"/>
    </source>
</evidence>
<dbReference type="InterPro" id="IPR029058">
    <property type="entry name" value="AB_hydrolase_fold"/>
</dbReference>
<dbReference type="InterPro" id="IPR000073">
    <property type="entry name" value="AB_hydrolase_1"/>
</dbReference>
<feature type="domain" description="Peptidase S33 tripeptidyl aminopeptidase-like C-terminal" evidence="5">
    <location>
        <begin position="430"/>
        <end position="521"/>
    </location>
</feature>
<dbReference type="GO" id="GO:0016787">
    <property type="term" value="F:hydrolase activity"/>
    <property type="evidence" value="ECO:0007669"/>
    <property type="project" value="UniProtKB-KW"/>
</dbReference>
<dbReference type="PANTHER" id="PTHR43248">
    <property type="entry name" value="2-SUCCINYL-6-HYDROXY-2,4-CYCLOHEXADIENE-1-CARBOXYLATE SYNTHASE"/>
    <property type="match status" value="1"/>
</dbReference>
<reference evidence="6 7" key="1">
    <citation type="journal article" date="2019" name="Nat. Ecol. Evol.">
        <title>Megaphylogeny resolves global patterns of mushroom evolution.</title>
        <authorList>
            <person name="Varga T."/>
            <person name="Krizsan K."/>
            <person name="Foldi C."/>
            <person name="Dima B."/>
            <person name="Sanchez-Garcia M."/>
            <person name="Sanchez-Ramirez S."/>
            <person name="Szollosi G.J."/>
            <person name="Szarkandi J.G."/>
            <person name="Papp V."/>
            <person name="Albert L."/>
            <person name="Andreopoulos W."/>
            <person name="Angelini C."/>
            <person name="Antonin V."/>
            <person name="Barry K.W."/>
            <person name="Bougher N.L."/>
            <person name="Buchanan P."/>
            <person name="Buyck B."/>
            <person name="Bense V."/>
            <person name="Catcheside P."/>
            <person name="Chovatia M."/>
            <person name="Cooper J."/>
            <person name="Damon W."/>
            <person name="Desjardin D."/>
            <person name="Finy P."/>
            <person name="Geml J."/>
            <person name="Haridas S."/>
            <person name="Hughes K."/>
            <person name="Justo A."/>
            <person name="Karasinski D."/>
            <person name="Kautmanova I."/>
            <person name="Kiss B."/>
            <person name="Kocsube S."/>
            <person name="Kotiranta H."/>
            <person name="LaButti K.M."/>
            <person name="Lechner B.E."/>
            <person name="Liimatainen K."/>
            <person name="Lipzen A."/>
            <person name="Lukacs Z."/>
            <person name="Mihaltcheva S."/>
            <person name="Morgado L.N."/>
            <person name="Niskanen T."/>
            <person name="Noordeloos M.E."/>
            <person name="Ohm R.A."/>
            <person name="Ortiz-Santana B."/>
            <person name="Ovrebo C."/>
            <person name="Racz N."/>
            <person name="Riley R."/>
            <person name="Savchenko A."/>
            <person name="Shiryaev A."/>
            <person name="Soop K."/>
            <person name="Spirin V."/>
            <person name="Szebenyi C."/>
            <person name="Tomsovsky M."/>
            <person name="Tulloss R.E."/>
            <person name="Uehling J."/>
            <person name="Grigoriev I.V."/>
            <person name="Vagvolgyi C."/>
            <person name="Papp T."/>
            <person name="Martin F.M."/>
            <person name="Miettinen O."/>
            <person name="Hibbett D.S."/>
            <person name="Nagy L.G."/>
        </authorList>
    </citation>
    <scope>NUCLEOTIDE SEQUENCE [LARGE SCALE GENOMIC DNA]</scope>
    <source>
        <strain evidence="6 7">CBS 309.79</strain>
    </source>
</reference>
<evidence type="ECO:0000256" key="2">
    <source>
        <dbReference type="ARBA" id="ARBA00022801"/>
    </source>
</evidence>
<name>A0A5C3QSJ3_9AGAR</name>
<dbReference type="EMBL" id="ML178825">
    <property type="protein sequence ID" value="TFL01334.1"/>
    <property type="molecule type" value="Genomic_DNA"/>
</dbReference>
<feature type="chain" id="PRO_5022718500" evidence="3">
    <location>
        <begin position="20"/>
        <end position="549"/>
    </location>
</feature>
<dbReference type="AlphaFoldDB" id="A0A5C3QSJ3"/>
<keyword evidence="7" id="KW-1185">Reference proteome</keyword>
<organism evidence="6 7">
    <name type="scientific">Pterulicium gracile</name>
    <dbReference type="NCBI Taxonomy" id="1884261"/>
    <lineage>
        <taxon>Eukaryota</taxon>
        <taxon>Fungi</taxon>
        <taxon>Dikarya</taxon>
        <taxon>Basidiomycota</taxon>
        <taxon>Agaricomycotina</taxon>
        <taxon>Agaricomycetes</taxon>
        <taxon>Agaricomycetidae</taxon>
        <taxon>Agaricales</taxon>
        <taxon>Pleurotineae</taxon>
        <taxon>Pterulaceae</taxon>
        <taxon>Pterulicium</taxon>
    </lineage>
</organism>
<accession>A0A5C3QSJ3</accession>
<dbReference type="OrthoDB" id="425534at2759"/>
<feature type="signal peptide" evidence="3">
    <location>
        <begin position="1"/>
        <end position="19"/>
    </location>
</feature>
<proteinExistence type="inferred from homology"/>
<protein>
    <submittedName>
        <fullName evidence="6">TAP-like protein-domain-containing protein</fullName>
    </submittedName>
</protein>